<dbReference type="InterPro" id="IPR036663">
    <property type="entry name" value="Fumarylacetoacetase_C_sf"/>
</dbReference>
<evidence type="ECO:0000313" key="3">
    <source>
        <dbReference type="EMBL" id="KAK3286613.1"/>
    </source>
</evidence>
<evidence type="ECO:0000256" key="1">
    <source>
        <dbReference type="ARBA" id="ARBA00010211"/>
    </source>
</evidence>
<dbReference type="Gene3D" id="3.90.850.10">
    <property type="entry name" value="Fumarylacetoacetase-like, C-terminal domain"/>
    <property type="match status" value="1"/>
</dbReference>
<keyword evidence="4" id="KW-1185">Reference proteome</keyword>
<feature type="domain" description="Fumarylacetoacetase-like C-terminal" evidence="2">
    <location>
        <begin position="2"/>
        <end position="160"/>
    </location>
</feature>
<dbReference type="EMBL" id="LGRX02001216">
    <property type="protein sequence ID" value="KAK3286613.1"/>
    <property type="molecule type" value="Genomic_DNA"/>
</dbReference>
<organism evidence="3 4">
    <name type="scientific">Cymbomonas tetramitiformis</name>
    <dbReference type="NCBI Taxonomy" id="36881"/>
    <lineage>
        <taxon>Eukaryota</taxon>
        <taxon>Viridiplantae</taxon>
        <taxon>Chlorophyta</taxon>
        <taxon>Pyramimonadophyceae</taxon>
        <taxon>Pyramimonadales</taxon>
        <taxon>Pyramimonadaceae</taxon>
        <taxon>Cymbomonas</taxon>
    </lineage>
</organism>
<comment type="caution">
    <text evidence="3">The sequence shown here is derived from an EMBL/GenBank/DDBJ whole genome shotgun (WGS) entry which is preliminary data.</text>
</comment>
<dbReference type="Proteomes" id="UP001190700">
    <property type="component" value="Unassembled WGS sequence"/>
</dbReference>
<dbReference type="PANTHER" id="PTHR43211">
    <property type="entry name" value="FUMARYLACETOACETATE HYDROLASE"/>
    <property type="match status" value="1"/>
</dbReference>
<name>A0AAE0GYQ9_9CHLO</name>
<gene>
    <name evidence="3" type="ORF">CYMTET_5839</name>
</gene>
<dbReference type="SUPFAM" id="SSF56529">
    <property type="entry name" value="FAH"/>
    <property type="match status" value="1"/>
</dbReference>
<comment type="similarity">
    <text evidence="1">Belongs to the FAH family.</text>
</comment>
<evidence type="ECO:0000313" key="4">
    <source>
        <dbReference type="Proteomes" id="UP001190700"/>
    </source>
</evidence>
<sequence>MLDYELELGVVVGRQGKDISPSDARDHIFGYTIFNDVSARDLQADEMSAGLGPAKGKDFDTGNVFGPCIVTADEVDIDNLTMIARLNGEEVSRGNSGQMDHKVEDVVAHISQSERIYPGEIFGTGTVPLGCLLEHKRFLQPNDVVELEVEGIGILRNKIVKS</sequence>
<proteinExistence type="inferred from homology"/>
<dbReference type="InterPro" id="IPR011234">
    <property type="entry name" value="Fumarylacetoacetase-like_C"/>
</dbReference>
<accession>A0AAE0GYQ9</accession>
<dbReference type="Pfam" id="PF01557">
    <property type="entry name" value="FAA_hydrolase"/>
    <property type="match status" value="1"/>
</dbReference>
<dbReference type="AlphaFoldDB" id="A0AAE0GYQ9"/>
<reference evidence="3 4" key="1">
    <citation type="journal article" date="2015" name="Genome Biol. Evol.">
        <title>Comparative Genomics of a Bacterivorous Green Alga Reveals Evolutionary Causalities and Consequences of Phago-Mixotrophic Mode of Nutrition.</title>
        <authorList>
            <person name="Burns J.A."/>
            <person name="Paasch A."/>
            <person name="Narechania A."/>
            <person name="Kim E."/>
        </authorList>
    </citation>
    <scope>NUCLEOTIDE SEQUENCE [LARGE SCALE GENOMIC DNA]</scope>
    <source>
        <strain evidence="3 4">PLY_AMNH</strain>
    </source>
</reference>
<evidence type="ECO:0000259" key="2">
    <source>
        <dbReference type="Pfam" id="PF01557"/>
    </source>
</evidence>
<dbReference type="GO" id="GO:0003824">
    <property type="term" value="F:catalytic activity"/>
    <property type="evidence" value="ECO:0007669"/>
    <property type="project" value="InterPro"/>
</dbReference>
<protein>
    <recommendedName>
        <fullName evidence="2">Fumarylacetoacetase-like C-terminal domain-containing protein</fullName>
    </recommendedName>
</protein>
<dbReference type="PANTHER" id="PTHR43211:SF1">
    <property type="entry name" value="BLL6422 PROTEIN"/>
    <property type="match status" value="1"/>
</dbReference>